<evidence type="ECO:0000313" key="2">
    <source>
        <dbReference type="Proteomes" id="UP001500711"/>
    </source>
</evidence>
<dbReference type="Proteomes" id="UP001500711">
    <property type="component" value="Unassembled WGS sequence"/>
</dbReference>
<dbReference type="RefSeq" id="WP_346134875.1">
    <property type="nucleotide sequence ID" value="NZ_BAABBE010000027.1"/>
</dbReference>
<reference evidence="2" key="1">
    <citation type="journal article" date="2019" name="Int. J. Syst. Evol. Microbiol.">
        <title>The Global Catalogue of Microorganisms (GCM) 10K type strain sequencing project: providing services to taxonomists for standard genome sequencing and annotation.</title>
        <authorList>
            <consortium name="The Broad Institute Genomics Platform"/>
            <consortium name="The Broad Institute Genome Sequencing Center for Infectious Disease"/>
            <person name="Wu L."/>
            <person name="Ma J."/>
        </authorList>
    </citation>
    <scope>NUCLEOTIDE SEQUENCE [LARGE SCALE GENOMIC DNA]</scope>
    <source>
        <strain evidence="2">JCM 17494</strain>
    </source>
</reference>
<organism evidence="1 2">
    <name type="scientific">Lentzea roselyniae</name>
    <dbReference type="NCBI Taxonomy" id="531940"/>
    <lineage>
        <taxon>Bacteria</taxon>
        <taxon>Bacillati</taxon>
        <taxon>Actinomycetota</taxon>
        <taxon>Actinomycetes</taxon>
        <taxon>Pseudonocardiales</taxon>
        <taxon>Pseudonocardiaceae</taxon>
        <taxon>Lentzea</taxon>
    </lineage>
</organism>
<accession>A0ABP7C215</accession>
<keyword evidence="2" id="KW-1185">Reference proteome</keyword>
<evidence type="ECO:0000313" key="1">
    <source>
        <dbReference type="EMBL" id="GAA3673738.1"/>
    </source>
</evidence>
<name>A0ABP7C215_9PSEU</name>
<proteinExistence type="predicted"/>
<protein>
    <submittedName>
        <fullName evidence="1">Uncharacterized protein</fullName>
    </submittedName>
</protein>
<dbReference type="EMBL" id="BAABBE010000027">
    <property type="protein sequence ID" value="GAA3673738.1"/>
    <property type="molecule type" value="Genomic_DNA"/>
</dbReference>
<comment type="caution">
    <text evidence="1">The sequence shown here is derived from an EMBL/GenBank/DDBJ whole genome shotgun (WGS) entry which is preliminary data.</text>
</comment>
<sequence>MTAAGHTRIIYDVEDPAQPGIGPAEELVRHRCIAFYQRLGAVVPPVHGHLPPQGSASHPMLLMAADYVANTPPAAEDAERIVLAVCEHRYGMAATDPVVAETLRLSGPSYSRADPTFQ</sequence>
<gene>
    <name evidence="1" type="ORF">GCM10022267_70800</name>
</gene>